<dbReference type="Proteomes" id="UP000444721">
    <property type="component" value="Unassembled WGS sequence"/>
</dbReference>
<keyword evidence="1" id="KW-0175">Coiled coil</keyword>
<dbReference type="AlphaFoldDB" id="A0A6A5BCS7"/>
<reference evidence="3 4" key="1">
    <citation type="journal article" date="2019" name="Sci. Rep.">
        <title>Nanopore sequencing improves the draft genome of the human pathogenic amoeba Naegleria fowleri.</title>
        <authorList>
            <person name="Liechti N."/>
            <person name="Schurch N."/>
            <person name="Bruggmann R."/>
            <person name="Wittwer M."/>
        </authorList>
    </citation>
    <scope>NUCLEOTIDE SEQUENCE [LARGE SCALE GENOMIC DNA]</scope>
    <source>
        <strain evidence="3 4">ATCC 30894</strain>
    </source>
</reference>
<dbReference type="VEuPathDB" id="AmoebaDB:NfTy_086690"/>
<feature type="region of interest" description="Disordered" evidence="2">
    <location>
        <begin position="191"/>
        <end position="228"/>
    </location>
</feature>
<dbReference type="VEuPathDB" id="AmoebaDB:FDP41_009590"/>
<evidence type="ECO:0000256" key="1">
    <source>
        <dbReference type="SAM" id="Coils"/>
    </source>
</evidence>
<dbReference type="EMBL" id="VFQX01000072">
    <property type="protein sequence ID" value="KAF0971894.1"/>
    <property type="molecule type" value="Genomic_DNA"/>
</dbReference>
<evidence type="ECO:0000256" key="2">
    <source>
        <dbReference type="SAM" id="MobiDB-lite"/>
    </source>
</evidence>
<dbReference type="GeneID" id="68116806"/>
<evidence type="ECO:0000313" key="4">
    <source>
        <dbReference type="Proteomes" id="UP000444721"/>
    </source>
</evidence>
<feature type="region of interest" description="Disordered" evidence="2">
    <location>
        <begin position="78"/>
        <end position="101"/>
    </location>
</feature>
<accession>A0A6A5BCS7</accession>
<dbReference type="OMA" id="YECAILR"/>
<gene>
    <name evidence="3" type="ORF">FDP41_009590</name>
</gene>
<feature type="compositionally biased region" description="Low complexity" evidence="2">
    <location>
        <begin position="209"/>
        <end position="228"/>
    </location>
</feature>
<proteinExistence type="predicted"/>
<comment type="caution">
    <text evidence="3">The sequence shown here is derived from an EMBL/GenBank/DDBJ whole genome shotgun (WGS) entry which is preliminary data.</text>
</comment>
<dbReference type="OrthoDB" id="76966at2759"/>
<feature type="compositionally biased region" description="Basic residues" evidence="2">
    <location>
        <begin position="191"/>
        <end position="206"/>
    </location>
</feature>
<keyword evidence="4" id="KW-1185">Reference proteome</keyword>
<name>A0A6A5BCS7_NAEFO</name>
<sequence>MKSKLMEQLESMKENYEESSWQAKYWQLMNELQQVQKENASLKIMLETKTSFTEPNVDSELENPPIVNLDGNNAVVHTTPSPPSSGRKTASPSTLLRPISEGDTPAAMFLIENAPKKRPSTGAVRARAANNNNNAQNQTSTIIQQQLQQFKKVMTQSNASSITNQSTPSARPLTVLPTYGKGMFGGMPLQQKRRAMSAGTKTRKHQSQPSTTTTTTAYTSPTTNMVSE</sequence>
<dbReference type="RefSeq" id="XP_044556610.1">
    <property type="nucleotide sequence ID" value="XM_044713565.1"/>
</dbReference>
<feature type="compositionally biased region" description="Polar residues" evidence="2">
    <location>
        <begin position="78"/>
        <end position="94"/>
    </location>
</feature>
<protein>
    <submittedName>
        <fullName evidence="3">Uncharacterized protein</fullName>
    </submittedName>
</protein>
<feature type="coiled-coil region" evidence="1">
    <location>
        <begin position="2"/>
        <end position="45"/>
    </location>
</feature>
<organism evidence="3 4">
    <name type="scientific">Naegleria fowleri</name>
    <name type="common">Brain eating amoeba</name>
    <dbReference type="NCBI Taxonomy" id="5763"/>
    <lineage>
        <taxon>Eukaryota</taxon>
        <taxon>Discoba</taxon>
        <taxon>Heterolobosea</taxon>
        <taxon>Tetramitia</taxon>
        <taxon>Eutetramitia</taxon>
        <taxon>Vahlkampfiidae</taxon>
        <taxon>Naegleria</taxon>
    </lineage>
</organism>
<evidence type="ECO:0000313" key="3">
    <source>
        <dbReference type="EMBL" id="KAF0971894.1"/>
    </source>
</evidence>
<dbReference type="VEuPathDB" id="AmoebaDB:NF0050350"/>